<gene>
    <name evidence="2" type="ORF">Ctob_006884</name>
</gene>
<dbReference type="InterPro" id="IPR016187">
    <property type="entry name" value="CTDL_fold"/>
</dbReference>
<dbReference type="InterPro" id="IPR001304">
    <property type="entry name" value="C-type_lectin-like"/>
</dbReference>
<proteinExistence type="predicted"/>
<dbReference type="Proteomes" id="UP000037460">
    <property type="component" value="Unassembled WGS sequence"/>
</dbReference>
<organism evidence="2 3">
    <name type="scientific">Chrysochromulina tobinii</name>
    <dbReference type="NCBI Taxonomy" id="1460289"/>
    <lineage>
        <taxon>Eukaryota</taxon>
        <taxon>Haptista</taxon>
        <taxon>Haptophyta</taxon>
        <taxon>Prymnesiophyceae</taxon>
        <taxon>Prymnesiales</taxon>
        <taxon>Chrysochromulinaceae</taxon>
        <taxon>Chrysochromulina</taxon>
    </lineage>
</organism>
<reference evidence="3" key="1">
    <citation type="journal article" date="2015" name="PLoS Genet.">
        <title>Genome Sequence and Transcriptome Analyses of Chrysochromulina tobin: Metabolic Tools for Enhanced Algal Fitness in the Prominent Order Prymnesiales (Haptophyceae).</title>
        <authorList>
            <person name="Hovde B.T."/>
            <person name="Deodato C.R."/>
            <person name="Hunsperger H.M."/>
            <person name="Ryken S.A."/>
            <person name="Yost W."/>
            <person name="Jha R.K."/>
            <person name="Patterson J."/>
            <person name="Monnat R.J. Jr."/>
            <person name="Barlow S.B."/>
            <person name="Starkenburg S.R."/>
            <person name="Cattolico R.A."/>
        </authorList>
    </citation>
    <scope>NUCLEOTIDE SEQUENCE</scope>
    <source>
        <strain evidence="3">CCMP291</strain>
    </source>
</reference>
<evidence type="ECO:0000259" key="1">
    <source>
        <dbReference type="PROSITE" id="PS50041"/>
    </source>
</evidence>
<protein>
    <recommendedName>
        <fullName evidence="1">C-type lectin domain-containing protein</fullName>
    </recommendedName>
</protein>
<evidence type="ECO:0000313" key="2">
    <source>
        <dbReference type="EMBL" id="KOO24340.1"/>
    </source>
</evidence>
<dbReference type="EMBL" id="JWZX01003103">
    <property type="protein sequence ID" value="KOO24340.1"/>
    <property type="molecule type" value="Genomic_DNA"/>
</dbReference>
<dbReference type="InterPro" id="IPR016186">
    <property type="entry name" value="C-type_lectin-like/link_sf"/>
</dbReference>
<dbReference type="PROSITE" id="PS50041">
    <property type="entry name" value="C_TYPE_LECTIN_2"/>
    <property type="match status" value="1"/>
</dbReference>
<dbReference type="AlphaFoldDB" id="A0A0M0JCX8"/>
<dbReference type="SUPFAM" id="SSF56436">
    <property type="entry name" value="C-type lectin-like"/>
    <property type="match status" value="1"/>
</dbReference>
<comment type="caution">
    <text evidence="2">The sequence shown here is derived from an EMBL/GenBank/DDBJ whole genome shotgun (WGS) entry which is preliminary data.</text>
</comment>
<keyword evidence="3" id="KW-1185">Reference proteome</keyword>
<dbReference type="Gene3D" id="3.10.100.10">
    <property type="entry name" value="Mannose-Binding Protein A, subunit A"/>
    <property type="match status" value="1"/>
</dbReference>
<feature type="domain" description="C-type lectin" evidence="1">
    <location>
        <begin position="205"/>
        <end position="302"/>
    </location>
</feature>
<name>A0A0M0JCX8_9EUKA</name>
<evidence type="ECO:0000313" key="3">
    <source>
        <dbReference type="Proteomes" id="UP000037460"/>
    </source>
</evidence>
<sequence length="717" mass="77502">MVPSDFPLPILAPEIVGFPDCSSVRLKLPVLRYCFASTHMALQYTRAEAGARWTMIRENVLGGEIEINGLQRNAVHRFRLVGFEAMTADSVLTPGASTPPFVSDLGNAPLLAAPTATPTSSASFTLNWPGDSTCRKNTNWRVSYRRVVDRSISTGEVATPVDLGFGGADGYGTGPSGRRQLASCASAGCELRCPAEFRHVGSDALGSTCLALSNAPKTTLEAEEACAALAPGATLARIDDPEEQQLAIQLCAGSASKTEGVGCWLGASDRTCAVEEGVWYDGAQIKGGGCEFRVLALHLDGWSFSSVASAVAATPALAPMPSGGVRLELRLLPSALSLSGGEAMVGGLLLRDLASTLHELPERFHLVELRLHGRFAIFDVRPLGGDVGDLGASCVRVRKLVLALVADPHSSLYSAEVGRAVDRLGGVWAHDANGVVHTLPMPSREWARLTLLAEGVRQASTHEWGAFDAPDAAYETYEACLSRIVEALRTNVSPAPSDYQLRDAAMLQLSDSQLQLEYMRHTEAYLDANTPASLRGMAEMLVIKLGELTNKSRASRMQMLEQMQQRSVARSRSLSEVEREVVALEQQERWNEHAYEELRSMLAAALRDPDAQPELFRRLANRRELQLVLMTRAEAAKLTHAQMTAWGTNGLQPHELRAVLHAVSHAPINGRPAQQFKDQLTAKVYDLPPPSGTAFAASARRHTSLKIEEPVVDMLSY</sequence>
<accession>A0A0M0JCX8</accession>